<dbReference type="AlphaFoldDB" id="A0A8H2RIM3"/>
<accession>A0A8H2RIM3</accession>
<name>A0A8H2RIM3_PSEFL</name>
<organism evidence="1 2">
    <name type="scientific">Pseudomonas fluorescens</name>
    <dbReference type="NCBI Taxonomy" id="294"/>
    <lineage>
        <taxon>Bacteria</taxon>
        <taxon>Pseudomonadati</taxon>
        <taxon>Pseudomonadota</taxon>
        <taxon>Gammaproteobacteria</taxon>
        <taxon>Pseudomonadales</taxon>
        <taxon>Pseudomonadaceae</taxon>
        <taxon>Pseudomonas</taxon>
    </lineage>
</organism>
<dbReference type="Proteomes" id="UP000325723">
    <property type="component" value="Unassembled WGS sequence"/>
</dbReference>
<evidence type="ECO:0000313" key="1">
    <source>
        <dbReference type="EMBL" id="VVO82020.1"/>
    </source>
</evidence>
<protein>
    <recommendedName>
        <fullName evidence="3">Alginate export domain-containing protein</fullName>
    </recommendedName>
</protein>
<evidence type="ECO:0000313" key="2">
    <source>
        <dbReference type="Proteomes" id="UP000325723"/>
    </source>
</evidence>
<gene>
    <name evidence="1" type="ORF">PS900_01867</name>
</gene>
<comment type="caution">
    <text evidence="1">The sequence shown here is derived from an EMBL/GenBank/DDBJ whole genome shotgun (WGS) entry which is preliminary data.</text>
</comment>
<reference evidence="1 2" key="1">
    <citation type="submission" date="2019-09" db="EMBL/GenBank/DDBJ databases">
        <authorList>
            <person name="Chandra G."/>
            <person name="Truman W A."/>
        </authorList>
    </citation>
    <scope>NUCLEOTIDE SEQUENCE [LARGE SCALE GENOMIC DNA]</scope>
    <source>
        <strain evidence="1">PS900</strain>
    </source>
</reference>
<proteinExistence type="predicted"/>
<evidence type="ECO:0008006" key="3">
    <source>
        <dbReference type="Google" id="ProtNLM"/>
    </source>
</evidence>
<dbReference type="RefSeq" id="WP_412070954.1">
    <property type="nucleotide sequence ID" value="NZ_CABVIE010000005.1"/>
</dbReference>
<sequence>MPFKYESKKFGYTSMALAVGALALPLESRAYELYSHGGNVLNSKVEAVFAAMHSDESYATTGTQDSGSSNWREGFIKYGLNGSSELVNQSSVYGAFSLLSSGTWGDGDAAGFTEGTERRTAVEDAYLGWRSGSLFPTLGENGIEFSAGRQEVIVGDGFLIKGDALNLGDVDLGENYDRGGAYYLAARKAFDKTAVLRVGGEKGWRGDLMWLGSDNRAQADTELAVATLEHVADEGTLGLTYIKGLDVNERFATPFQLERDGMKTVSLRGAGSLGVKNLNLAFEYATQDRDSGRENAWYLEGSWTFADVPWSPTATYRYSSFSESFDPLFYGLSRGYGTWFQGEVASNYAGPFNSNTRVQHVGLKVTPRENLTLGALYFDFDPIDRSLGNLGGREFDLYAELAVNEHVFISPLVGFYKPEKSASQGGLQLGGDDTNTYLQLIVGTSF</sequence>
<dbReference type="EMBL" id="CABVIE010000005">
    <property type="protein sequence ID" value="VVO82020.1"/>
    <property type="molecule type" value="Genomic_DNA"/>
</dbReference>